<dbReference type="PANTHER" id="PTHR36031">
    <property type="entry name" value="F21O3.15 PROTEIN"/>
    <property type="match status" value="1"/>
</dbReference>
<dbReference type="SMART" id="SM00271">
    <property type="entry name" value="DnaJ"/>
    <property type="match status" value="1"/>
</dbReference>
<comment type="caution">
    <text evidence="2">The sequence shown here is derived from an EMBL/GenBank/DDBJ whole genome shotgun (WGS) entry which is preliminary data.</text>
</comment>
<name>A0ABD3HZS6_9MARC</name>
<evidence type="ECO:0000313" key="2">
    <source>
        <dbReference type="EMBL" id="KAL3695740.1"/>
    </source>
</evidence>
<dbReference type="EMBL" id="JBJQOH010000002">
    <property type="protein sequence ID" value="KAL3695740.1"/>
    <property type="molecule type" value="Genomic_DNA"/>
</dbReference>
<protein>
    <recommendedName>
        <fullName evidence="1">J domain-containing protein</fullName>
    </recommendedName>
</protein>
<dbReference type="Gene3D" id="1.10.287.110">
    <property type="entry name" value="DnaJ domain"/>
    <property type="match status" value="1"/>
</dbReference>
<dbReference type="InterPro" id="IPR036869">
    <property type="entry name" value="J_dom_sf"/>
</dbReference>
<proteinExistence type="predicted"/>
<keyword evidence="3" id="KW-1185">Reference proteome</keyword>
<dbReference type="AlphaFoldDB" id="A0ABD3HZS6"/>
<dbReference type="PANTHER" id="PTHR36031:SF1">
    <property type="entry name" value="F21O3.15 PROTEIN"/>
    <property type="match status" value="1"/>
</dbReference>
<evidence type="ECO:0000259" key="1">
    <source>
        <dbReference type="PROSITE" id="PS50076"/>
    </source>
</evidence>
<dbReference type="PROSITE" id="PS50076">
    <property type="entry name" value="DNAJ_2"/>
    <property type="match status" value="1"/>
</dbReference>
<dbReference type="InterPro" id="IPR001623">
    <property type="entry name" value="DnaJ_domain"/>
</dbReference>
<dbReference type="Pfam" id="PF00226">
    <property type="entry name" value="DnaJ"/>
    <property type="match status" value="1"/>
</dbReference>
<dbReference type="PRINTS" id="PR00625">
    <property type="entry name" value="JDOMAIN"/>
</dbReference>
<dbReference type="SUPFAM" id="SSF46565">
    <property type="entry name" value="Chaperone J-domain"/>
    <property type="match status" value="1"/>
</dbReference>
<sequence>MLGFQGRASQLARAVRQIANPRVLEGLSRTRWYGNSPEGKEEFWIVDGEMLRFRGIQDRSLLKVIEKGTPPPGNPNLSKKQIAAARLKRVMASRLTQSERGQEAYWATYFERYRNMREQAEKLFWDGKPEVERPAEVVNKNDPFTILGLKRRENPYSPVEIRAAYRKMALKYHPDHNPGKDSEAKFERIWNAYKMLQHKRSWR</sequence>
<gene>
    <name evidence="2" type="ORF">R1sor_009816</name>
</gene>
<organism evidence="2 3">
    <name type="scientific">Riccia sorocarpa</name>
    <dbReference type="NCBI Taxonomy" id="122646"/>
    <lineage>
        <taxon>Eukaryota</taxon>
        <taxon>Viridiplantae</taxon>
        <taxon>Streptophyta</taxon>
        <taxon>Embryophyta</taxon>
        <taxon>Marchantiophyta</taxon>
        <taxon>Marchantiopsida</taxon>
        <taxon>Marchantiidae</taxon>
        <taxon>Marchantiales</taxon>
        <taxon>Ricciaceae</taxon>
        <taxon>Riccia</taxon>
    </lineage>
</organism>
<dbReference type="Proteomes" id="UP001633002">
    <property type="component" value="Unassembled WGS sequence"/>
</dbReference>
<feature type="domain" description="J" evidence="1">
    <location>
        <begin position="142"/>
        <end position="203"/>
    </location>
</feature>
<accession>A0ABD3HZS6</accession>
<reference evidence="2 3" key="1">
    <citation type="submission" date="2024-09" db="EMBL/GenBank/DDBJ databases">
        <title>Chromosome-scale assembly of Riccia sorocarpa.</title>
        <authorList>
            <person name="Paukszto L."/>
        </authorList>
    </citation>
    <scope>NUCLEOTIDE SEQUENCE [LARGE SCALE GENOMIC DNA]</scope>
    <source>
        <strain evidence="2">LP-2024</strain>
        <tissue evidence="2">Aerial parts of the thallus</tissue>
    </source>
</reference>
<dbReference type="CDD" id="cd06257">
    <property type="entry name" value="DnaJ"/>
    <property type="match status" value="1"/>
</dbReference>
<evidence type="ECO:0000313" key="3">
    <source>
        <dbReference type="Proteomes" id="UP001633002"/>
    </source>
</evidence>